<dbReference type="Gene3D" id="3.30.420.10">
    <property type="entry name" value="Ribonuclease H-like superfamily/Ribonuclease H"/>
    <property type="match status" value="1"/>
</dbReference>
<dbReference type="InterPro" id="IPR036397">
    <property type="entry name" value="RNaseH_sf"/>
</dbReference>
<gene>
    <name evidence="1" type="ORF">HCN51_55125</name>
</gene>
<dbReference type="Proteomes" id="UP000696294">
    <property type="component" value="Unassembled WGS sequence"/>
</dbReference>
<accession>A0ABX1BT79</accession>
<reference evidence="1 2" key="1">
    <citation type="submission" date="2020-03" db="EMBL/GenBank/DDBJ databases">
        <title>WGS of actinomycetes isolated from Thailand.</title>
        <authorList>
            <person name="Thawai C."/>
        </authorList>
    </citation>
    <scope>NUCLEOTIDE SEQUENCE [LARGE SCALE GENOMIC DNA]</scope>
    <source>
        <strain evidence="1 2">FMUSA5-5</strain>
    </source>
</reference>
<protein>
    <recommendedName>
        <fullName evidence="3">Exonuclease domain-containing protein</fullName>
    </recommendedName>
</protein>
<dbReference type="EMBL" id="JAATEP010000092">
    <property type="protein sequence ID" value="NJP98463.1"/>
    <property type="molecule type" value="Genomic_DNA"/>
</dbReference>
<name>A0ABX1BT79_9ACTN</name>
<keyword evidence="2" id="KW-1185">Reference proteome</keyword>
<comment type="caution">
    <text evidence="1">The sequence shown here is derived from an EMBL/GenBank/DDBJ whole genome shotgun (WGS) entry which is preliminary data.</text>
</comment>
<proteinExistence type="predicted"/>
<evidence type="ECO:0000313" key="2">
    <source>
        <dbReference type="Proteomes" id="UP000696294"/>
    </source>
</evidence>
<organism evidence="1 2">
    <name type="scientific">Nonomuraea composti</name>
    <dbReference type="NCBI Taxonomy" id="2720023"/>
    <lineage>
        <taxon>Bacteria</taxon>
        <taxon>Bacillati</taxon>
        <taxon>Actinomycetota</taxon>
        <taxon>Actinomycetes</taxon>
        <taxon>Streptosporangiales</taxon>
        <taxon>Streptosporangiaceae</taxon>
        <taxon>Nonomuraea</taxon>
    </lineage>
</organism>
<evidence type="ECO:0008006" key="3">
    <source>
        <dbReference type="Google" id="ProtNLM"/>
    </source>
</evidence>
<sequence length="53" mass="5772">MGSSRLGYAVIDLETTGLWPSWHDRVVEIAVVLLDASGRRTGEWSTLAGQSRA</sequence>
<dbReference type="InterPro" id="IPR012337">
    <property type="entry name" value="RNaseH-like_sf"/>
</dbReference>
<evidence type="ECO:0000313" key="1">
    <source>
        <dbReference type="EMBL" id="NJP98463.1"/>
    </source>
</evidence>
<dbReference type="SUPFAM" id="SSF53098">
    <property type="entry name" value="Ribonuclease H-like"/>
    <property type="match status" value="1"/>
</dbReference>